<dbReference type="InterPro" id="IPR023801">
    <property type="entry name" value="His_deacetylse_dom"/>
</dbReference>
<dbReference type="EMBL" id="SNRW01036906">
    <property type="protein sequence ID" value="KAA6354103.1"/>
    <property type="molecule type" value="Genomic_DNA"/>
</dbReference>
<dbReference type="OrthoDB" id="1918432at2759"/>
<dbReference type="PRINTS" id="PR01271">
    <property type="entry name" value="HISDACETLASE"/>
</dbReference>
<evidence type="ECO:0000259" key="1">
    <source>
        <dbReference type="Pfam" id="PF00850"/>
    </source>
</evidence>
<dbReference type="InterPro" id="IPR023696">
    <property type="entry name" value="Ureohydrolase_dom_sf"/>
</dbReference>
<dbReference type="Gene3D" id="3.40.800.20">
    <property type="entry name" value="Histone deacetylase domain"/>
    <property type="match status" value="1"/>
</dbReference>
<dbReference type="InterPro" id="IPR003084">
    <property type="entry name" value="HDAC_I/II"/>
</dbReference>
<dbReference type="SUPFAM" id="SSF52768">
    <property type="entry name" value="Arginase/deacetylase"/>
    <property type="match status" value="1"/>
</dbReference>
<dbReference type="Proteomes" id="UP000324800">
    <property type="component" value="Unassembled WGS sequence"/>
</dbReference>
<dbReference type="Pfam" id="PF00850">
    <property type="entry name" value="Hist_deacetyl"/>
    <property type="match status" value="1"/>
</dbReference>
<comment type="caution">
    <text evidence="2">The sequence shown here is derived from an EMBL/GenBank/DDBJ whole genome shotgun (WGS) entry which is preliminary data.</text>
</comment>
<name>A0A5J4T8D6_9EUKA</name>
<dbReference type="PANTHER" id="PTHR10625">
    <property type="entry name" value="HISTONE DEACETYLASE HDAC1-RELATED"/>
    <property type="match status" value="1"/>
</dbReference>
<feature type="non-terminal residue" evidence="2">
    <location>
        <position position="112"/>
    </location>
</feature>
<organism evidence="2 3">
    <name type="scientific">Streblomastix strix</name>
    <dbReference type="NCBI Taxonomy" id="222440"/>
    <lineage>
        <taxon>Eukaryota</taxon>
        <taxon>Metamonada</taxon>
        <taxon>Preaxostyla</taxon>
        <taxon>Oxymonadida</taxon>
        <taxon>Streblomastigidae</taxon>
        <taxon>Streblomastix</taxon>
    </lineage>
</organism>
<feature type="domain" description="Histone deacetylase" evidence="1">
    <location>
        <begin position="22"/>
        <end position="112"/>
    </location>
</feature>
<protein>
    <submittedName>
        <fullName evidence="2">Putative histone deacetylase</fullName>
    </submittedName>
</protein>
<evidence type="ECO:0000313" key="3">
    <source>
        <dbReference type="Proteomes" id="UP000324800"/>
    </source>
</evidence>
<dbReference type="PANTHER" id="PTHR10625:SF10">
    <property type="entry name" value="HISTONE DEACETYLASE HDAC1"/>
    <property type="match status" value="1"/>
</dbReference>
<sequence length="112" mass="13064">MAKRISYFYDGSIGNFSYGPVHPMKPHRVRMTHELILNYGLASGMEITRPRLLLPEEMKSYHTPDYVDFLHIINPDMVTKYKQHCERYRINDDSTVFDGLFRYCQITAGGSV</sequence>
<reference evidence="2 3" key="1">
    <citation type="submission" date="2019-03" db="EMBL/GenBank/DDBJ databases">
        <title>Single cell metagenomics reveals metabolic interactions within the superorganism composed of flagellate Streblomastix strix and complex community of Bacteroidetes bacteria on its surface.</title>
        <authorList>
            <person name="Treitli S.C."/>
            <person name="Kolisko M."/>
            <person name="Husnik F."/>
            <person name="Keeling P."/>
            <person name="Hampl V."/>
        </authorList>
    </citation>
    <scope>NUCLEOTIDE SEQUENCE [LARGE SCALE GENOMIC DNA]</scope>
    <source>
        <strain evidence="2">ST1C</strain>
    </source>
</reference>
<dbReference type="AlphaFoldDB" id="A0A5J4T8D6"/>
<dbReference type="InterPro" id="IPR037138">
    <property type="entry name" value="His_deacetylse_dom_sf"/>
</dbReference>
<proteinExistence type="predicted"/>
<dbReference type="GO" id="GO:0004407">
    <property type="term" value="F:histone deacetylase activity"/>
    <property type="evidence" value="ECO:0007669"/>
    <property type="project" value="InterPro"/>
</dbReference>
<gene>
    <name evidence="2" type="ORF">EZS28_050370</name>
</gene>
<evidence type="ECO:0000313" key="2">
    <source>
        <dbReference type="EMBL" id="KAA6354103.1"/>
    </source>
</evidence>
<dbReference type="GO" id="GO:0040029">
    <property type="term" value="P:epigenetic regulation of gene expression"/>
    <property type="evidence" value="ECO:0007669"/>
    <property type="project" value="TreeGrafter"/>
</dbReference>
<accession>A0A5J4T8D6</accession>